<gene>
    <name evidence="3" type="ORF">H5P28_19000</name>
</gene>
<dbReference type="Proteomes" id="UP000546464">
    <property type="component" value="Unassembled WGS sequence"/>
</dbReference>
<proteinExistence type="predicted"/>
<keyword evidence="4" id="KW-1185">Reference proteome</keyword>
<evidence type="ECO:0000313" key="4">
    <source>
        <dbReference type="Proteomes" id="UP000546464"/>
    </source>
</evidence>
<evidence type="ECO:0000256" key="2">
    <source>
        <dbReference type="SAM" id="SignalP"/>
    </source>
</evidence>
<feature type="region of interest" description="Disordered" evidence="1">
    <location>
        <begin position="215"/>
        <end position="250"/>
    </location>
</feature>
<evidence type="ECO:0008006" key="5">
    <source>
        <dbReference type="Google" id="ProtNLM"/>
    </source>
</evidence>
<evidence type="ECO:0000256" key="1">
    <source>
        <dbReference type="SAM" id="MobiDB-lite"/>
    </source>
</evidence>
<name>A0A842HMP9_9BACT</name>
<dbReference type="RefSeq" id="WP_185677270.1">
    <property type="nucleotide sequence ID" value="NZ_JACHVB010000064.1"/>
</dbReference>
<dbReference type="EMBL" id="JACHVB010000064">
    <property type="protein sequence ID" value="MBC2596361.1"/>
    <property type="molecule type" value="Genomic_DNA"/>
</dbReference>
<feature type="compositionally biased region" description="Low complexity" evidence="1">
    <location>
        <begin position="224"/>
        <end position="246"/>
    </location>
</feature>
<feature type="chain" id="PRO_5032559344" description="SH3 domain-containing protein" evidence="2">
    <location>
        <begin position="19"/>
        <end position="356"/>
    </location>
</feature>
<protein>
    <recommendedName>
        <fullName evidence="5">SH3 domain-containing protein</fullName>
    </recommendedName>
</protein>
<feature type="signal peptide" evidence="2">
    <location>
        <begin position="1"/>
        <end position="18"/>
    </location>
</feature>
<reference evidence="3 4" key="1">
    <citation type="submission" date="2020-07" db="EMBL/GenBank/DDBJ databases">
        <authorList>
            <person name="Feng X."/>
        </authorList>
    </citation>
    <scope>NUCLEOTIDE SEQUENCE [LARGE SCALE GENOMIC DNA]</scope>
    <source>
        <strain evidence="3 4">JCM31066</strain>
    </source>
</reference>
<comment type="caution">
    <text evidence="3">The sequence shown here is derived from an EMBL/GenBank/DDBJ whole genome shotgun (WGS) entry which is preliminary data.</text>
</comment>
<organism evidence="3 4">
    <name type="scientific">Ruficoccus amylovorans</name>
    <dbReference type="NCBI Taxonomy" id="1804625"/>
    <lineage>
        <taxon>Bacteria</taxon>
        <taxon>Pseudomonadati</taxon>
        <taxon>Verrucomicrobiota</taxon>
        <taxon>Opitutia</taxon>
        <taxon>Puniceicoccales</taxon>
        <taxon>Cerasicoccaceae</taxon>
        <taxon>Ruficoccus</taxon>
    </lineage>
</organism>
<accession>A0A842HMP9</accession>
<evidence type="ECO:0000313" key="3">
    <source>
        <dbReference type="EMBL" id="MBC2596361.1"/>
    </source>
</evidence>
<dbReference type="AlphaFoldDB" id="A0A842HMP9"/>
<keyword evidence="2" id="KW-0732">Signal</keyword>
<sequence length="356" mass="37749">MRSLIAILSLLAAVTLQAQPAVNLYLEPEDNGVVFKTAPLAEVEALGPEHPVINGTVDNNWYRIAYPGQYVGFVEIPNTNADGTFNPGAPLFIRKSTSSGIIIRIPYGANAKVIDRSGNWATVSYRGEGHVYYKNPALFPPLPSMPPARAATTAGATTQRAASTPAAASSAPGVAVSTIPVGQTSGSMAVSTIPVTQEGGEIIAVEELELLEPLPAKQTPPPAARTTAPAPAKTAAPAPVVAQPQRPKAPPPGYMPVATTSSPQSQILSREVPHLYEGVFTRVRGFSFDFFGPDYAYALQDRSGKRIAYVDIENALLVSPIEAYLDKPVTVEGLPEKIGGTVPILIKAKFIRLNRY</sequence>